<feature type="signal peptide" evidence="21">
    <location>
        <begin position="1"/>
        <end position="22"/>
    </location>
</feature>
<dbReference type="Gene3D" id="1.10.520.10">
    <property type="match status" value="1"/>
</dbReference>
<evidence type="ECO:0000256" key="16">
    <source>
        <dbReference type="PIRSR" id="PIRSR600823-1"/>
    </source>
</evidence>
<dbReference type="GO" id="GO:0046872">
    <property type="term" value="F:metal ion binding"/>
    <property type="evidence" value="ECO:0007669"/>
    <property type="project" value="UniProtKB-UniRule"/>
</dbReference>
<feature type="domain" description="Plant heme peroxidase family profile" evidence="22">
    <location>
        <begin position="24"/>
        <end position="323"/>
    </location>
</feature>
<comment type="caution">
    <text evidence="23">The sequence shown here is derived from an EMBL/GenBank/DDBJ whole genome shotgun (WGS) entry which is preliminary data.</text>
</comment>
<feature type="binding site" description="axial binding residue" evidence="18">
    <location>
        <position position="191"/>
    </location>
    <ligand>
        <name>heme b</name>
        <dbReference type="ChEBI" id="CHEBI:60344"/>
    </ligand>
    <ligandPart>
        <name>Fe</name>
        <dbReference type="ChEBI" id="CHEBI:18248"/>
    </ligandPart>
</feature>
<feature type="binding site" evidence="18">
    <location>
        <position position="242"/>
    </location>
    <ligand>
        <name>Ca(2+)</name>
        <dbReference type="ChEBI" id="CHEBI:29108"/>
        <label>2</label>
    </ligand>
</feature>
<feature type="binding site" evidence="18">
    <location>
        <position position="69"/>
    </location>
    <ligand>
        <name>Ca(2+)</name>
        <dbReference type="ChEBI" id="CHEBI:29108"/>
        <label>1</label>
    </ligand>
</feature>
<comment type="similarity">
    <text evidence="21">Belongs to the peroxidase family. Classical plant (class III) peroxidase subfamily.</text>
</comment>
<feature type="disulfide bond" evidence="20">
    <location>
        <begin position="34"/>
        <end position="113"/>
    </location>
</feature>
<evidence type="ECO:0000256" key="8">
    <source>
        <dbReference type="ARBA" id="ARBA00022723"/>
    </source>
</evidence>
<feature type="binding site" evidence="18">
    <location>
        <position position="75"/>
    </location>
    <ligand>
        <name>Ca(2+)</name>
        <dbReference type="ChEBI" id="CHEBI:29108"/>
        <label>1</label>
    </ligand>
</feature>
<dbReference type="InterPro" id="IPR010255">
    <property type="entry name" value="Haem_peroxidase_sf"/>
</dbReference>
<feature type="disulfide bond" evidence="20">
    <location>
        <begin position="119"/>
        <end position="319"/>
    </location>
</feature>
<dbReference type="GO" id="GO:0042744">
    <property type="term" value="P:hydrogen peroxide catabolic process"/>
    <property type="evidence" value="ECO:0007669"/>
    <property type="project" value="UniProtKB-KW"/>
</dbReference>
<reference evidence="23 24" key="1">
    <citation type="submission" date="2019-12" db="EMBL/GenBank/DDBJ databases">
        <authorList>
            <person name="Alioto T."/>
            <person name="Alioto T."/>
            <person name="Gomez Garrido J."/>
        </authorList>
    </citation>
    <scope>NUCLEOTIDE SEQUENCE [LARGE SCALE GENOMIC DNA]</scope>
</reference>
<evidence type="ECO:0000259" key="22">
    <source>
        <dbReference type="PROSITE" id="PS50873"/>
    </source>
</evidence>
<dbReference type="InterPro" id="IPR002016">
    <property type="entry name" value="Haem_peroxidase"/>
</dbReference>
<dbReference type="InterPro" id="IPR033905">
    <property type="entry name" value="Secretory_peroxidase"/>
</dbReference>
<evidence type="ECO:0000256" key="1">
    <source>
        <dbReference type="ARBA" id="ARBA00000189"/>
    </source>
</evidence>
<comment type="function">
    <text evidence="2">Removal of H(2)O(2), oxidation of toxic reductants, biosynthesis and degradation of lignin, suberization, auxin catabolism, response to environmental stresses such as wounding, pathogen attack and oxidative stress. These functions might be dependent on each isozyme/isoform in each plant tissue.</text>
</comment>
<dbReference type="InterPro" id="IPR019794">
    <property type="entry name" value="Peroxidases_AS"/>
</dbReference>
<dbReference type="Proteomes" id="UP000594638">
    <property type="component" value="Unassembled WGS sequence"/>
</dbReference>
<comment type="cofactor">
    <cofactor evidence="18 21">
        <name>heme b</name>
        <dbReference type="ChEBI" id="CHEBI:60344"/>
    </cofactor>
    <text evidence="18 21">Binds 1 heme b (iron(II)-protoporphyrin IX) group per subunit.</text>
</comment>
<dbReference type="EMBL" id="CACTIH010005446">
    <property type="protein sequence ID" value="CAA2993190.1"/>
    <property type="molecule type" value="Genomic_DNA"/>
</dbReference>
<keyword evidence="9 21" id="KW-0732">Signal</keyword>
<dbReference type="SUPFAM" id="SSF48113">
    <property type="entry name" value="Heme-dependent peroxidases"/>
    <property type="match status" value="1"/>
</dbReference>
<evidence type="ECO:0000256" key="15">
    <source>
        <dbReference type="ARBA" id="ARBA00023324"/>
    </source>
</evidence>
<dbReference type="FunFam" id="1.10.420.10:FF:000008">
    <property type="entry name" value="Peroxidase"/>
    <property type="match status" value="1"/>
</dbReference>
<dbReference type="PROSITE" id="PS00436">
    <property type="entry name" value="PEROXIDASE_2"/>
    <property type="match status" value="1"/>
</dbReference>
<dbReference type="Gramene" id="OE9A005858T1">
    <property type="protein sequence ID" value="OE9A005858C1"/>
    <property type="gene ID" value="OE9A005858"/>
</dbReference>
<dbReference type="InterPro" id="IPR000823">
    <property type="entry name" value="Peroxidase_pln"/>
</dbReference>
<evidence type="ECO:0000256" key="20">
    <source>
        <dbReference type="PIRSR" id="PIRSR600823-5"/>
    </source>
</evidence>
<protein>
    <recommendedName>
        <fullName evidence="4 21">Peroxidase</fullName>
        <ecNumber evidence="4 21">1.11.1.7</ecNumber>
    </recommendedName>
</protein>
<sequence length="323" mass="35175">MASPKYLAVFIALVAVFNISNAQGLKLGFYRKTCPSVEAIVKTTTARVISQAPTLAAPLLRLHFHDCFVRGCDGSVLINSTRNNQAEKDAIPNQSLRGYGVIDRVKSAVEKKCPGVVSCADILALTARDAVSLIKGPIWKVPLGRRDGRVSIITEALINLPPPFANITQLKASFASKNLTTKDLAVLSGSHTIGTSHCSSFSSRLYNFTGRNDTDPTLDPNYIIRLKSKCKPADLTTLAEMDPGSFKTFDEDYYTLVAKRRGLFQSDAALLDDPETKAYVKLQATSHGSTFFKDFSKSMEKMGKIGVLTGNAGEIRKRCAFVN</sequence>
<evidence type="ECO:0000256" key="19">
    <source>
        <dbReference type="PIRSR" id="PIRSR600823-4"/>
    </source>
</evidence>
<dbReference type="PROSITE" id="PS00435">
    <property type="entry name" value="PEROXIDASE_1"/>
    <property type="match status" value="1"/>
</dbReference>
<proteinExistence type="inferred from homology"/>
<evidence type="ECO:0000256" key="17">
    <source>
        <dbReference type="PIRSR" id="PIRSR600823-2"/>
    </source>
</evidence>
<keyword evidence="12 18" id="KW-0408">Iron</keyword>
<feature type="disulfide bond" evidence="20">
    <location>
        <begin position="67"/>
        <end position="72"/>
    </location>
</feature>
<evidence type="ECO:0000256" key="4">
    <source>
        <dbReference type="ARBA" id="ARBA00012313"/>
    </source>
</evidence>
<evidence type="ECO:0000256" key="9">
    <source>
        <dbReference type="ARBA" id="ARBA00022729"/>
    </source>
</evidence>
<dbReference type="GO" id="GO:0020037">
    <property type="term" value="F:heme binding"/>
    <property type="evidence" value="ECO:0007669"/>
    <property type="project" value="UniProtKB-UniRule"/>
</dbReference>
<comment type="subcellular location">
    <subcellularLocation>
        <location evidence="21">Secreted</location>
    </subcellularLocation>
</comment>
<accession>A0A8S0SKG8</accession>
<keyword evidence="15 21" id="KW-0376">Hydrogen peroxide</keyword>
<keyword evidence="24" id="KW-1185">Reference proteome</keyword>
<dbReference type="CDD" id="cd00693">
    <property type="entry name" value="secretory_peroxidase"/>
    <property type="match status" value="1"/>
</dbReference>
<evidence type="ECO:0000256" key="6">
    <source>
        <dbReference type="ARBA" id="ARBA00022559"/>
    </source>
</evidence>
<feature type="binding site" evidence="18">
    <location>
        <position position="87"/>
    </location>
    <ligand>
        <name>Ca(2+)</name>
        <dbReference type="ChEBI" id="CHEBI:29108"/>
        <label>1</label>
    </ligand>
</feature>
<keyword evidence="11 21" id="KW-0560">Oxidoreductase</keyword>
<evidence type="ECO:0000256" key="5">
    <source>
        <dbReference type="ARBA" id="ARBA00022525"/>
    </source>
</evidence>
<evidence type="ECO:0000256" key="11">
    <source>
        <dbReference type="ARBA" id="ARBA00023002"/>
    </source>
</evidence>
<feature type="disulfide bond" evidence="20">
    <location>
        <begin position="198"/>
        <end position="230"/>
    </location>
</feature>
<feature type="binding site" evidence="18">
    <location>
        <position position="71"/>
    </location>
    <ligand>
        <name>Ca(2+)</name>
        <dbReference type="ChEBI" id="CHEBI:29108"/>
        <label>1</label>
    </ligand>
</feature>
<keyword evidence="6 21" id="KW-0575">Peroxidase</keyword>
<evidence type="ECO:0000313" key="24">
    <source>
        <dbReference type="Proteomes" id="UP000594638"/>
    </source>
</evidence>
<evidence type="ECO:0000313" key="23">
    <source>
        <dbReference type="EMBL" id="CAA2993190.1"/>
    </source>
</evidence>
<keyword evidence="8 18" id="KW-0479">Metal-binding</keyword>
<keyword evidence="13 20" id="KW-1015">Disulfide bond</keyword>
<dbReference type="PRINTS" id="PR00461">
    <property type="entry name" value="PLPEROXIDASE"/>
</dbReference>
<dbReference type="InterPro" id="IPR019793">
    <property type="entry name" value="Peroxidases_heam-ligand_BS"/>
</dbReference>
<feature type="binding site" evidence="18">
    <location>
        <position position="250"/>
    </location>
    <ligand>
        <name>Ca(2+)</name>
        <dbReference type="ChEBI" id="CHEBI:29108"/>
        <label>2</label>
    </ligand>
</feature>
<feature type="binding site" evidence="17">
    <location>
        <position position="161"/>
    </location>
    <ligand>
        <name>substrate</name>
    </ligand>
</feature>
<evidence type="ECO:0000256" key="14">
    <source>
        <dbReference type="ARBA" id="ARBA00023180"/>
    </source>
</evidence>
<dbReference type="AlphaFoldDB" id="A0A8S0SKG8"/>
<dbReference type="GO" id="GO:0006979">
    <property type="term" value="P:response to oxidative stress"/>
    <property type="evidence" value="ECO:0007669"/>
    <property type="project" value="UniProtKB-UniRule"/>
</dbReference>
<comment type="cofactor">
    <cofactor evidence="18 21">
        <name>Ca(2+)</name>
        <dbReference type="ChEBI" id="CHEBI:29108"/>
    </cofactor>
    <text evidence="18 21">Binds 2 calcium ions per subunit.</text>
</comment>
<comment type="similarity">
    <text evidence="3">Belongs to the peroxidase family. Ascorbate peroxidase subfamily.</text>
</comment>
<dbReference type="PROSITE" id="PS50873">
    <property type="entry name" value="PEROXIDASE_4"/>
    <property type="match status" value="1"/>
</dbReference>
<evidence type="ECO:0000256" key="3">
    <source>
        <dbReference type="ARBA" id="ARBA00006873"/>
    </source>
</evidence>
<dbReference type="EC" id="1.11.1.7" evidence="4 21"/>
<dbReference type="Gene3D" id="1.10.420.10">
    <property type="entry name" value="Peroxidase, domain 2"/>
    <property type="match status" value="1"/>
</dbReference>
<dbReference type="OrthoDB" id="2113341at2759"/>
<dbReference type="FunFam" id="1.10.520.10:FF:000001">
    <property type="entry name" value="Peroxidase"/>
    <property type="match status" value="1"/>
</dbReference>
<feature type="binding site" evidence="18">
    <location>
        <position position="73"/>
    </location>
    <ligand>
        <name>Ca(2+)</name>
        <dbReference type="ChEBI" id="CHEBI:29108"/>
        <label>1</label>
    </ligand>
</feature>
<dbReference type="PRINTS" id="PR00458">
    <property type="entry name" value="PEROXIDASE"/>
</dbReference>
<name>A0A8S0SKG8_OLEEU</name>
<comment type="catalytic activity">
    <reaction evidence="1 21">
        <text>2 a phenolic donor + H2O2 = 2 a phenolic radical donor + 2 H2O</text>
        <dbReference type="Rhea" id="RHEA:56136"/>
        <dbReference type="ChEBI" id="CHEBI:15377"/>
        <dbReference type="ChEBI" id="CHEBI:16240"/>
        <dbReference type="ChEBI" id="CHEBI:139520"/>
        <dbReference type="ChEBI" id="CHEBI:139521"/>
        <dbReference type="EC" id="1.11.1.7"/>
    </reaction>
</comment>
<dbReference type="GO" id="GO:0005576">
    <property type="term" value="C:extracellular region"/>
    <property type="evidence" value="ECO:0007669"/>
    <property type="project" value="UniProtKB-SubCell"/>
</dbReference>
<evidence type="ECO:0000256" key="21">
    <source>
        <dbReference type="RuleBase" id="RU362060"/>
    </source>
</evidence>
<feature type="site" description="Transition state stabilizer" evidence="19">
    <location>
        <position position="61"/>
    </location>
</feature>
<evidence type="ECO:0000256" key="7">
    <source>
        <dbReference type="ARBA" id="ARBA00022617"/>
    </source>
</evidence>
<evidence type="ECO:0000256" key="10">
    <source>
        <dbReference type="ARBA" id="ARBA00022837"/>
    </source>
</evidence>
<evidence type="ECO:0000256" key="2">
    <source>
        <dbReference type="ARBA" id="ARBA00002322"/>
    </source>
</evidence>
<evidence type="ECO:0000256" key="13">
    <source>
        <dbReference type="ARBA" id="ARBA00023157"/>
    </source>
</evidence>
<feature type="active site" description="Proton acceptor" evidence="16">
    <location>
        <position position="65"/>
    </location>
</feature>
<dbReference type="GO" id="GO:0140825">
    <property type="term" value="F:lactoperoxidase activity"/>
    <property type="evidence" value="ECO:0007669"/>
    <property type="project" value="UniProtKB-EC"/>
</dbReference>
<feature type="chain" id="PRO_5035962749" description="Peroxidase" evidence="21">
    <location>
        <begin position="23"/>
        <end position="323"/>
    </location>
</feature>
<keyword evidence="10 18" id="KW-0106">Calcium</keyword>
<evidence type="ECO:0000256" key="18">
    <source>
        <dbReference type="PIRSR" id="PIRSR600823-3"/>
    </source>
</evidence>
<dbReference type="Pfam" id="PF00141">
    <property type="entry name" value="peroxidase"/>
    <property type="match status" value="1"/>
</dbReference>
<keyword evidence="7 21" id="KW-0349">Heme</keyword>
<feature type="binding site" evidence="18">
    <location>
        <position position="192"/>
    </location>
    <ligand>
        <name>Ca(2+)</name>
        <dbReference type="ChEBI" id="CHEBI:29108"/>
        <label>2</label>
    </ligand>
</feature>
<dbReference type="PANTHER" id="PTHR31235">
    <property type="entry name" value="PEROXIDASE 25-RELATED"/>
    <property type="match status" value="1"/>
</dbReference>
<organism evidence="23 24">
    <name type="scientific">Olea europaea subsp. europaea</name>
    <dbReference type="NCBI Taxonomy" id="158383"/>
    <lineage>
        <taxon>Eukaryota</taxon>
        <taxon>Viridiplantae</taxon>
        <taxon>Streptophyta</taxon>
        <taxon>Embryophyta</taxon>
        <taxon>Tracheophyta</taxon>
        <taxon>Spermatophyta</taxon>
        <taxon>Magnoliopsida</taxon>
        <taxon>eudicotyledons</taxon>
        <taxon>Gunneridae</taxon>
        <taxon>Pentapetalae</taxon>
        <taxon>asterids</taxon>
        <taxon>lamiids</taxon>
        <taxon>Lamiales</taxon>
        <taxon>Oleaceae</taxon>
        <taxon>Oleeae</taxon>
        <taxon>Olea</taxon>
    </lineage>
</organism>
<evidence type="ECO:0000256" key="12">
    <source>
        <dbReference type="ARBA" id="ARBA00023004"/>
    </source>
</evidence>
<gene>
    <name evidence="23" type="ORF">OLEA9_A005858</name>
</gene>
<feature type="binding site" evidence="18">
    <location>
        <position position="66"/>
    </location>
    <ligand>
        <name>Ca(2+)</name>
        <dbReference type="ChEBI" id="CHEBI:29108"/>
        <label>1</label>
    </ligand>
</feature>
<keyword evidence="14" id="KW-0325">Glycoprotein</keyword>
<keyword evidence="5 21" id="KW-0964">Secreted</keyword>